<dbReference type="InterPro" id="IPR050245">
    <property type="entry name" value="PrsA_foldase"/>
</dbReference>
<dbReference type="AlphaFoldDB" id="A0A9D1F9B9"/>
<sequence>MNCTKCGAQLEPGMQTCPLCGAPVEGAAAEALEQTAVETPVVEETAAGTPAEEQTAESTAQTVEEPSAESVEEAAEETDAQSAETAAEEPAQQPVEGLDGASFEKATDTPAEDAPAKKQAGRVALFAAVAVLAAAVLVFAVTSLGKKDNGAENPADAPGEAASENAALNTTDETDPTAMNNVDQAGNFIEHSYTVANDAFTEEDAAAVVATCGDAELTNSRLSYYYWQQYYNFMSMYGAYASMMGLDTTKPLSEQMYDDTHTWEDFFLQSAVRTFWQTEAINAAAKEAGYVLDSETEEYLTSLTDAMTQEAESGEYASVDEYIQAAYGPHSTMDSYTAFAREMMTASGYLSTVYGSIELTDDEISAYFDENAANYVAQNIAKDDPNMVNVRHILITPQADENAETDENGQPVLTEQNWTNAQMKADEIYKMWQEGDATEETFAALATEYTEDPGSMSTGGLYEEIYPGQMVQEFNDWCFDAARQVGDTAVVKTSYGYHIMYFSGVCDHPYWYKIAQQDCLATRQQQALADIVNATTVEVDYSKAKLTENGLL</sequence>
<evidence type="ECO:0000256" key="1">
    <source>
        <dbReference type="PROSITE-ProRule" id="PRU00278"/>
    </source>
</evidence>
<dbReference type="InterPro" id="IPR027304">
    <property type="entry name" value="Trigger_fact/SurA_dom_sf"/>
</dbReference>
<keyword evidence="1" id="KW-0697">Rotamase</keyword>
<dbReference type="Gene3D" id="3.10.50.40">
    <property type="match status" value="1"/>
</dbReference>
<dbReference type="InterPro" id="IPR000297">
    <property type="entry name" value="PPIase_PpiC"/>
</dbReference>
<name>A0A9D1F9B9_9FIRM</name>
<keyword evidence="3" id="KW-1133">Transmembrane helix</keyword>
<proteinExistence type="predicted"/>
<dbReference type="Pfam" id="PF13616">
    <property type="entry name" value="Rotamase_3"/>
    <property type="match status" value="1"/>
</dbReference>
<dbReference type="SUPFAM" id="SSF109998">
    <property type="entry name" value="Triger factor/SurA peptide-binding domain-like"/>
    <property type="match status" value="1"/>
</dbReference>
<accession>A0A9D1F9B9</accession>
<dbReference type="PROSITE" id="PS50198">
    <property type="entry name" value="PPIC_PPIASE_2"/>
    <property type="match status" value="1"/>
</dbReference>
<feature type="region of interest" description="Disordered" evidence="2">
    <location>
        <begin position="31"/>
        <end position="96"/>
    </location>
</feature>
<dbReference type="GO" id="GO:0003755">
    <property type="term" value="F:peptidyl-prolyl cis-trans isomerase activity"/>
    <property type="evidence" value="ECO:0007669"/>
    <property type="project" value="UniProtKB-KW"/>
</dbReference>
<feature type="transmembrane region" description="Helical" evidence="3">
    <location>
        <begin position="123"/>
        <end position="144"/>
    </location>
</feature>
<dbReference type="InterPro" id="IPR046357">
    <property type="entry name" value="PPIase_dom_sf"/>
</dbReference>
<organism evidence="5 6">
    <name type="scientific">Candidatus Avoscillospira avistercoris</name>
    <dbReference type="NCBI Taxonomy" id="2840707"/>
    <lineage>
        <taxon>Bacteria</taxon>
        <taxon>Bacillati</taxon>
        <taxon>Bacillota</taxon>
        <taxon>Clostridia</taxon>
        <taxon>Eubacteriales</taxon>
        <taxon>Oscillospiraceae</taxon>
        <taxon>Oscillospiraceae incertae sedis</taxon>
        <taxon>Candidatus Avoscillospira</taxon>
    </lineage>
</organism>
<dbReference type="PANTHER" id="PTHR47245:SF2">
    <property type="entry name" value="PEPTIDYL-PROLYL CIS-TRANS ISOMERASE HP_0175-RELATED"/>
    <property type="match status" value="1"/>
</dbReference>
<evidence type="ECO:0000313" key="5">
    <source>
        <dbReference type="EMBL" id="HIS64624.1"/>
    </source>
</evidence>
<evidence type="ECO:0000256" key="3">
    <source>
        <dbReference type="SAM" id="Phobius"/>
    </source>
</evidence>
<keyword evidence="1 5" id="KW-0413">Isomerase</keyword>
<dbReference type="Pfam" id="PF13240">
    <property type="entry name" value="Zn_Ribbon_1"/>
    <property type="match status" value="1"/>
</dbReference>
<dbReference type="EMBL" id="DVJJ01000072">
    <property type="protein sequence ID" value="HIS64624.1"/>
    <property type="molecule type" value="Genomic_DNA"/>
</dbReference>
<dbReference type="InterPro" id="IPR026870">
    <property type="entry name" value="Zinc_ribbon_dom"/>
</dbReference>
<feature type="compositionally biased region" description="Low complexity" evidence="2">
    <location>
        <begin position="80"/>
        <end position="93"/>
    </location>
</feature>
<feature type="domain" description="PpiC" evidence="4">
    <location>
        <begin position="385"/>
        <end position="504"/>
    </location>
</feature>
<evidence type="ECO:0000256" key="2">
    <source>
        <dbReference type="SAM" id="MobiDB-lite"/>
    </source>
</evidence>
<reference evidence="5" key="1">
    <citation type="submission" date="2020-10" db="EMBL/GenBank/DDBJ databases">
        <authorList>
            <person name="Gilroy R."/>
        </authorList>
    </citation>
    <scope>NUCLEOTIDE SEQUENCE</scope>
    <source>
        <strain evidence="5">ChiBcec16-1751</strain>
    </source>
</reference>
<keyword evidence="3" id="KW-0812">Transmembrane</keyword>
<evidence type="ECO:0000259" key="4">
    <source>
        <dbReference type="PROSITE" id="PS50198"/>
    </source>
</evidence>
<comment type="caution">
    <text evidence="5">The sequence shown here is derived from an EMBL/GenBank/DDBJ whole genome shotgun (WGS) entry which is preliminary data.</text>
</comment>
<dbReference type="SUPFAM" id="SSF54534">
    <property type="entry name" value="FKBP-like"/>
    <property type="match status" value="1"/>
</dbReference>
<reference evidence="5" key="2">
    <citation type="journal article" date="2021" name="PeerJ">
        <title>Extensive microbial diversity within the chicken gut microbiome revealed by metagenomics and culture.</title>
        <authorList>
            <person name="Gilroy R."/>
            <person name="Ravi A."/>
            <person name="Getino M."/>
            <person name="Pursley I."/>
            <person name="Horton D.L."/>
            <person name="Alikhan N.F."/>
            <person name="Baker D."/>
            <person name="Gharbi K."/>
            <person name="Hall N."/>
            <person name="Watson M."/>
            <person name="Adriaenssens E.M."/>
            <person name="Foster-Nyarko E."/>
            <person name="Jarju S."/>
            <person name="Secka A."/>
            <person name="Antonio M."/>
            <person name="Oren A."/>
            <person name="Chaudhuri R.R."/>
            <person name="La Ragione R."/>
            <person name="Hildebrand F."/>
            <person name="Pallen M.J."/>
        </authorList>
    </citation>
    <scope>NUCLEOTIDE SEQUENCE</scope>
    <source>
        <strain evidence="5">ChiBcec16-1751</strain>
    </source>
</reference>
<feature type="compositionally biased region" description="Acidic residues" evidence="2">
    <location>
        <begin position="66"/>
        <end position="79"/>
    </location>
</feature>
<dbReference type="PANTHER" id="PTHR47245">
    <property type="entry name" value="PEPTIDYLPROLYL ISOMERASE"/>
    <property type="match status" value="1"/>
</dbReference>
<dbReference type="Proteomes" id="UP000886741">
    <property type="component" value="Unassembled WGS sequence"/>
</dbReference>
<evidence type="ECO:0000313" key="6">
    <source>
        <dbReference type="Proteomes" id="UP000886741"/>
    </source>
</evidence>
<keyword evidence="3" id="KW-0472">Membrane</keyword>
<gene>
    <name evidence="5" type="ORF">IAA83_04540</name>
</gene>
<protein>
    <submittedName>
        <fullName evidence="5">Peptidylprolyl isomerase</fullName>
    </submittedName>
</protein>